<evidence type="ECO:0000313" key="10">
    <source>
        <dbReference type="Proteomes" id="UP000319094"/>
    </source>
</evidence>
<dbReference type="Pfam" id="PF00746">
    <property type="entry name" value="Gram_pos_anchor"/>
    <property type="match status" value="1"/>
</dbReference>
<dbReference type="InterPro" id="IPR041033">
    <property type="entry name" value="SpaA_PFL_dom_1"/>
</dbReference>
<proteinExistence type="predicted"/>
<evidence type="ECO:0000256" key="2">
    <source>
        <dbReference type="ARBA" id="ARBA00022525"/>
    </source>
</evidence>
<keyword evidence="5" id="KW-0472">Membrane</keyword>
<keyword evidence="3" id="KW-0732">Signal</keyword>
<accession>A0A542Y9I9</accession>
<dbReference type="InterPro" id="IPR026466">
    <property type="entry name" value="Fim_isopep_form_D2_dom"/>
</dbReference>
<dbReference type="InterPro" id="IPR032364">
    <property type="entry name" value="GramPos_pilinD1_N"/>
</dbReference>
<dbReference type="NCBIfam" id="TIGR01167">
    <property type="entry name" value="LPXTG_anchor"/>
    <property type="match status" value="1"/>
</dbReference>
<dbReference type="InterPro" id="IPR006311">
    <property type="entry name" value="TAT_signal"/>
</dbReference>
<dbReference type="Proteomes" id="UP000319094">
    <property type="component" value="Unassembled WGS sequence"/>
</dbReference>
<dbReference type="Pfam" id="PF17802">
    <property type="entry name" value="SpaA"/>
    <property type="match status" value="1"/>
</dbReference>
<feature type="domain" description="Gram-positive cocci surface proteins LPxTG" evidence="6">
    <location>
        <begin position="502"/>
        <end position="540"/>
    </location>
</feature>
<evidence type="ECO:0000256" key="5">
    <source>
        <dbReference type="SAM" id="Phobius"/>
    </source>
</evidence>
<keyword evidence="5" id="KW-1133">Transmembrane helix</keyword>
<feature type="domain" description="SpaA-like prealbumin fold" evidence="8">
    <location>
        <begin position="372"/>
        <end position="498"/>
    </location>
</feature>
<evidence type="ECO:0000256" key="4">
    <source>
        <dbReference type="ARBA" id="ARBA00023088"/>
    </source>
</evidence>
<keyword evidence="1" id="KW-0134">Cell wall</keyword>
<dbReference type="Gene3D" id="2.60.40.740">
    <property type="match status" value="1"/>
</dbReference>
<dbReference type="InterPro" id="IPR019931">
    <property type="entry name" value="LPXTG_anchor"/>
</dbReference>
<dbReference type="Pfam" id="PF16555">
    <property type="entry name" value="GramPos_pilinD1"/>
    <property type="match status" value="1"/>
</dbReference>
<dbReference type="NCBIfam" id="NF033902">
    <property type="entry name" value="iso_D2_wall_anc"/>
    <property type="match status" value="1"/>
</dbReference>
<gene>
    <name evidence="9" type="ORF">FB468_2817</name>
</gene>
<evidence type="ECO:0000259" key="7">
    <source>
        <dbReference type="Pfam" id="PF16555"/>
    </source>
</evidence>
<evidence type="ECO:0000259" key="6">
    <source>
        <dbReference type="Pfam" id="PF00746"/>
    </source>
</evidence>
<keyword evidence="10" id="KW-1185">Reference proteome</keyword>
<dbReference type="InterPro" id="IPR013783">
    <property type="entry name" value="Ig-like_fold"/>
</dbReference>
<comment type="caution">
    <text evidence="9">The sequence shown here is derived from an EMBL/GenBank/DDBJ whole genome shotgun (WGS) entry which is preliminary data.</text>
</comment>
<organism evidence="9 10">
    <name type="scientific">Leucobacter komagatae</name>
    <dbReference type="NCBI Taxonomy" id="55969"/>
    <lineage>
        <taxon>Bacteria</taxon>
        <taxon>Bacillati</taxon>
        <taxon>Actinomycetota</taxon>
        <taxon>Actinomycetes</taxon>
        <taxon>Micrococcales</taxon>
        <taxon>Microbacteriaceae</taxon>
        <taxon>Leucobacter</taxon>
    </lineage>
</organism>
<dbReference type="GO" id="GO:0005975">
    <property type="term" value="P:carbohydrate metabolic process"/>
    <property type="evidence" value="ECO:0007669"/>
    <property type="project" value="UniProtKB-ARBA"/>
</dbReference>
<dbReference type="InterPro" id="IPR048052">
    <property type="entry name" value="FM1-like"/>
</dbReference>
<reference evidence="9 10" key="1">
    <citation type="submission" date="2019-06" db="EMBL/GenBank/DDBJ databases">
        <title>Sequencing the genomes of 1000 actinobacteria strains.</title>
        <authorList>
            <person name="Klenk H.-P."/>
        </authorList>
    </citation>
    <scope>NUCLEOTIDE SEQUENCE [LARGE SCALE GENOMIC DNA]</scope>
    <source>
        <strain evidence="9 10">DSM 8803</strain>
    </source>
</reference>
<dbReference type="OrthoDB" id="3199332at2"/>
<evidence type="ECO:0000313" key="9">
    <source>
        <dbReference type="EMBL" id="TQL44749.1"/>
    </source>
</evidence>
<dbReference type="AlphaFoldDB" id="A0A542Y9I9"/>
<keyword evidence="2" id="KW-0964">Secreted</keyword>
<keyword evidence="4" id="KW-0572">Peptidoglycan-anchor</keyword>
<dbReference type="EMBL" id="VFON01000001">
    <property type="protein sequence ID" value="TQL44749.1"/>
    <property type="molecule type" value="Genomic_DNA"/>
</dbReference>
<sequence>MTPSSDSAFSSKFFVTHRKDKKVTSPRKRGLLAGLSAVAAAALLVIGGGSAAQAAPIVDLDPDATATLNIHKFEQGDVLGVEANGLEQTVDMEPMGGITFTAKQVPGIDLSTNAGWEAAANLTLAQAQADTAAVAGTSATTDGTGLAQLSGLPLGLYLVTETGYPAGVTPSDPFLITLPLTHPTNTSEWLYDVHVYPKNSTTGITKTVEDADSVKLGDTVTWTINGDIPKVAELSGYRIVDPLDSKLEYVSPARVSLTGGGTLETGDYSIDYFAATNSVSVTLTDTGLAKLAAAWQADATAQVQVEIDTKVIASGEIANHAVLYPNEHSFTWDPNDPGYQPPCAEGETENCTPPGEPGGPVPSDPVETRFGGFTILKQDAKDTTKTLEGATFRVFTSRAAAEAFAADPSAGGFVTITTGTGASAVEQSEFVSDADGLAAIDGLRYSNFADGEEVAEGDAGYQSYWLLETVAPAGFELLAEPIEFTVTDQATEITLPVKNVPHNAGFELPLTGGAGTTVLTVLGLLLLAGGVTAAMLSRRKTGQQS</sequence>
<protein>
    <submittedName>
        <fullName evidence="9">LPXTG-motif cell wall-anchored protein/fimbrial isopeptide formation D2 family protein</fullName>
    </submittedName>
</protein>
<evidence type="ECO:0000259" key="8">
    <source>
        <dbReference type="Pfam" id="PF17802"/>
    </source>
</evidence>
<keyword evidence="5" id="KW-0812">Transmembrane</keyword>
<dbReference type="PROSITE" id="PS51318">
    <property type="entry name" value="TAT"/>
    <property type="match status" value="1"/>
</dbReference>
<feature type="transmembrane region" description="Helical" evidence="5">
    <location>
        <begin position="518"/>
        <end position="536"/>
    </location>
</feature>
<evidence type="ECO:0000256" key="3">
    <source>
        <dbReference type="ARBA" id="ARBA00022729"/>
    </source>
</evidence>
<dbReference type="Gene3D" id="2.60.40.10">
    <property type="entry name" value="Immunoglobulins"/>
    <property type="match status" value="2"/>
</dbReference>
<evidence type="ECO:0000256" key="1">
    <source>
        <dbReference type="ARBA" id="ARBA00022512"/>
    </source>
</evidence>
<name>A0A542Y9I9_9MICO</name>
<dbReference type="NCBIfam" id="TIGR04226">
    <property type="entry name" value="RrgB_K2N_iso_D2"/>
    <property type="match status" value="1"/>
</dbReference>
<feature type="domain" description="Gram-positive pilin subunit D1 N-terminal" evidence="7">
    <location>
        <begin position="64"/>
        <end position="200"/>
    </location>
</feature>